<feature type="binding site" evidence="13 14">
    <location>
        <position position="35"/>
    </location>
    <ligand>
        <name>a divalent metal cation</name>
        <dbReference type="ChEBI" id="CHEBI:60240"/>
    </ligand>
</feature>
<evidence type="ECO:0000256" key="3">
    <source>
        <dbReference type="ARBA" id="ARBA00004496"/>
    </source>
</evidence>
<evidence type="ECO:0000256" key="4">
    <source>
        <dbReference type="ARBA" id="ARBA00008378"/>
    </source>
</evidence>
<dbReference type="Pfam" id="PF01351">
    <property type="entry name" value="RNase_HII"/>
    <property type="match status" value="1"/>
</dbReference>
<keyword evidence="18" id="KW-1185">Reference proteome</keyword>
<dbReference type="PANTHER" id="PTHR10954:SF23">
    <property type="entry name" value="RIBONUCLEASE"/>
    <property type="match status" value="1"/>
</dbReference>
<feature type="binding site" evidence="13 14">
    <location>
        <position position="134"/>
    </location>
    <ligand>
        <name>a divalent metal cation</name>
        <dbReference type="ChEBI" id="CHEBI:60240"/>
    </ligand>
</feature>
<accession>A0A5C6XAD8</accession>
<reference evidence="17 18" key="1">
    <citation type="submission" date="2019-08" db="EMBL/GenBank/DDBJ databases">
        <title>Bradymonadales sp. TMQ4.</title>
        <authorList>
            <person name="Liang Q."/>
        </authorList>
    </citation>
    <scope>NUCLEOTIDE SEQUENCE [LARGE SCALE GENOMIC DNA]</scope>
    <source>
        <strain evidence="17 18">TMQ4</strain>
    </source>
</reference>
<evidence type="ECO:0000256" key="13">
    <source>
        <dbReference type="HAMAP-Rule" id="MF_00052"/>
    </source>
</evidence>
<feature type="binding site" evidence="13 14">
    <location>
        <position position="34"/>
    </location>
    <ligand>
        <name>a divalent metal cation</name>
        <dbReference type="ChEBI" id="CHEBI:60240"/>
    </ligand>
</feature>
<dbReference type="NCBIfam" id="NF000595">
    <property type="entry name" value="PRK00015.1-3"/>
    <property type="match status" value="1"/>
</dbReference>
<dbReference type="AlphaFoldDB" id="A0A5C6XAD8"/>
<dbReference type="GO" id="GO:0006298">
    <property type="term" value="P:mismatch repair"/>
    <property type="evidence" value="ECO:0007669"/>
    <property type="project" value="TreeGrafter"/>
</dbReference>
<evidence type="ECO:0000256" key="8">
    <source>
        <dbReference type="ARBA" id="ARBA00022722"/>
    </source>
</evidence>
<evidence type="ECO:0000313" key="17">
    <source>
        <dbReference type="EMBL" id="TXD38316.1"/>
    </source>
</evidence>
<name>A0A5C6XAD8_9DELT</name>
<evidence type="ECO:0000256" key="7">
    <source>
        <dbReference type="ARBA" id="ARBA00022490"/>
    </source>
</evidence>
<evidence type="ECO:0000313" key="18">
    <source>
        <dbReference type="Proteomes" id="UP000321412"/>
    </source>
</evidence>
<keyword evidence="10 13" id="KW-0255">Endonuclease</keyword>
<evidence type="ECO:0000256" key="10">
    <source>
        <dbReference type="ARBA" id="ARBA00022759"/>
    </source>
</evidence>
<evidence type="ECO:0000256" key="6">
    <source>
        <dbReference type="ARBA" id="ARBA00019179"/>
    </source>
</evidence>
<evidence type="ECO:0000256" key="2">
    <source>
        <dbReference type="ARBA" id="ARBA00004065"/>
    </source>
</evidence>
<keyword evidence="8 13" id="KW-0540">Nuclease</keyword>
<dbReference type="EC" id="3.1.26.4" evidence="5 13"/>
<dbReference type="InterPro" id="IPR012337">
    <property type="entry name" value="RNaseH-like_sf"/>
</dbReference>
<dbReference type="Gene3D" id="3.30.420.10">
    <property type="entry name" value="Ribonuclease H-like superfamily/Ribonuclease H"/>
    <property type="match status" value="1"/>
</dbReference>
<sequence>MVSQQALFNASPPEIGELESELRSRGHLHIIGVDEAGRGPLAGPVHAAACWWTLNLDDATEWPGLNDSKKMQESDREVLYDALIAQPRRVEMAAASAERIDAINILQATFEAMRHAVERLIEVRGQRPDLIVVDGNMIIPGVELPQVAVVKGDARSFAIAAASVVAKVSRDRLMREAAETWPGYGFEGHKGYGTAAHRNAIASLGPCPLHRKSFKGVREFVVDSETTR</sequence>
<protein>
    <recommendedName>
        <fullName evidence="6 13">Ribonuclease HII</fullName>
        <shortName evidence="13">RNase HII</shortName>
        <ecNumber evidence="5 13">3.1.26.4</ecNumber>
    </recommendedName>
</protein>
<evidence type="ECO:0000259" key="16">
    <source>
        <dbReference type="PROSITE" id="PS51975"/>
    </source>
</evidence>
<evidence type="ECO:0000256" key="12">
    <source>
        <dbReference type="ARBA" id="ARBA00023211"/>
    </source>
</evidence>
<dbReference type="GO" id="GO:0030145">
    <property type="term" value="F:manganese ion binding"/>
    <property type="evidence" value="ECO:0007669"/>
    <property type="project" value="UniProtKB-UniRule"/>
</dbReference>
<keyword evidence="12 13" id="KW-0464">Manganese</keyword>
<comment type="similarity">
    <text evidence="4">Belongs to the RNase HII family. RnhC subfamily.</text>
</comment>
<comment type="catalytic activity">
    <reaction evidence="1 13 14 15">
        <text>Endonucleolytic cleavage to 5'-phosphomonoester.</text>
        <dbReference type="EC" id="3.1.26.4"/>
    </reaction>
</comment>
<dbReference type="InterPro" id="IPR022898">
    <property type="entry name" value="RNase_HII"/>
</dbReference>
<gene>
    <name evidence="13" type="primary">rnhB</name>
    <name evidence="17" type="ORF">FRC98_05325</name>
</gene>
<dbReference type="HAMAP" id="MF_00052_B">
    <property type="entry name" value="RNase_HII_B"/>
    <property type="match status" value="1"/>
</dbReference>
<dbReference type="InterPro" id="IPR001352">
    <property type="entry name" value="RNase_HII/HIII"/>
</dbReference>
<dbReference type="OrthoDB" id="9803420at2"/>
<comment type="subcellular location">
    <subcellularLocation>
        <location evidence="3 13">Cytoplasm</location>
    </subcellularLocation>
</comment>
<dbReference type="InterPro" id="IPR036397">
    <property type="entry name" value="RNaseH_sf"/>
</dbReference>
<evidence type="ECO:0000256" key="9">
    <source>
        <dbReference type="ARBA" id="ARBA00022723"/>
    </source>
</evidence>
<evidence type="ECO:0000256" key="1">
    <source>
        <dbReference type="ARBA" id="ARBA00000077"/>
    </source>
</evidence>
<dbReference type="PROSITE" id="PS51975">
    <property type="entry name" value="RNASE_H_2"/>
    <property type="match status" value="1"/>
</dbReference>
<feature type="domain" description="RNase H type-2" evidence="16">
    <location>
        <begin position="28"/>
        <end position="226"/>
    </location>
</feature>
<keyword evidence="7 13" id="KW-0963">Cytoplasm</keyword>
<keyword evidence="9 13" id="KW-0479">Metal-binding</keyword>
<comment type="cofactor">
    <cofactor evidence="13 14">
        <name>Mn(2+)</name>
        <dbReference type="ChEBI" id="CHEBI:29035"/>
    </cofactor>
    <cofactor evidence="13 14">
        <name>Mg(2+)</name>
        <dbReference type="ChEBI" id="CHEBI:18420"/>
    </cofactor>
    <text evidence="13 14">Manganese or magnesium. Binds 1 divalent metal ion per monomer in the absence of substrate. May bind a second metal ion after substrate binding.</text>
</comment>
<dbReference type="EMBL" id="VOSM01000002">
    <property type="protein sequence ID" value="TXD38316.1"/>
    <property type="molecule type" value="Genomic_DNA"/>
</dbReference>
<comment type="caution">
    <text evidence="17">The sequence shown here is derived from an EMBL/GenBank/DDBJ whole genome shotgun (WGS) entry which is preliminary data.</text>
</comment>
<evidence type="ECO:0000256" key="15">
    <source>
        <dbReference type="RuleBase" id="RU003515"/>
    </source>
</evidence>
<keyword evidence="11 13" id="KW-0378">Hydrolase</keyword>
<comment type="function">
    <text evidence="2 13 15">Endonuclease that specifically degrades the RNA of RNA-DNA hybrids.</text>
</comment>
<dbReference type="CDD" id="cd07182">
    <property type="entry name" value="RNase_HII_bacteria_HII_like"/>
    <property type="match status" value="1"/>
</dbReference>
<dbReference type="Proteomes" id="UP000321412">
    <property type="component" value="Unassembled WGS sequence"/>
</dbReference>
<dbReference type="GO" id="GO:0005737">
    <property type="term" value="C:cytoplasm"/>
    <property type="evidence" value="ECO:0007669"/>
    <property type="project" value="UniProtKB-SubCell"/>
</dbReference>
<evidence type="ECO:0000256" key="5">
    <source>
        <dbReference type="ARBA" id="ARBA00012180"/>
    </source>
</evidence>
<evidence type="ECO:0000256" key="14">
    <source>
        <dbReference type="PROSITE-ProRule" id="PRU01319"/>
    </source>
</evidence>
<evidence type="ECO:0000256" key="11">
    <source>
        <dbReference type="ARBA" id="ARBA00022801"/>
    </source>
</evidence>
<dbReference type="GO" id="GO:0043137">
    <property type="term" value="P:DNA replication, removal of RNA primer"/>
    <property type="evidence" value="ECO:0007669"/>
    <property type="project" value="TreeGrafter"/>
</dbReference>
<dbReference type="InterPro" id="IPR024567">
    <property type="entry name" value="RNase_HII/HIII_dom"/>
</dbReference>
<organism evidence="17 18">
    <name type="scientific">Lujinxingia vulgaris</name>
    <dbReference type="NCBI Taxonomy" id="2600176"/>
    <lineage>
        <taxon>Bacteria</taxon>
        <taxon>Deltaproteobacteria</taxon>
        <taxon>Bradymonadales</taxon>
        <taxon>Lujinxingiaceae</taxon>
        <taxon>Lujinxingia</taxon>
    </lineage>
</organism>
<dbReference type="GO" id="GO:0004523">
    <property type="term" value="F:RNA-DNA hybrid ribonuclease activity"/>
    <property type="evidence" value="ECO:0007669"/>
    <property type="project" value="UniProtKB-UniRule"/>
</dbReference>
<dbReference type="PANTHER" id="PTHR10954">
    <property type="entry name" value="RIBONUCLEASE H2 SUBUNIT A"/>
    <property type="match status" value="1"/>
</dbReference>
<dbReference type="SUPFAM" id="SSF53098">
    <property type="entry name" value="Ribonuclease H-like"/>
    <property type="match status" value="1"/>
</dbReference>
<dbReference type="GO" id="GO:0003723">
    <property type="term" value="F:RNA binding"/>
    <property type="evidence" value="ECO:0007669"/>
    <property type="project" value="UniProtKB-UniRule"/>
</dbReference>
<proteinExistence type="inferred from homology"/>
<dbReference type="GO" id="GO:0032299">
    <property type="term" value="C:ribonuclease H2 complex"/>
    <property type="evidence" value="ECO:0007669"/>
    <property type="project" value="TreeGrafter"/>
</dbReference>